<dbReference type="Proteomes" id="UP001221757">
    <property type="component" value="Unassembled WGS sequence"/>
</dbReference>
<organism evidence="2 3">
    <name type="scientific">Mycena rosella</name>
    <name type="common">Pink bonnet</name>
    <name type="synonym">Agaricus rosellus</name>
    <dbReference type="NCBI Taxonomy" id="1033263"/>
    <lineage>
        <taxon>Eukaryota</taxon>
        <taxon>Fungi</taxon>
        <taxon>Dikarya</taxon>
        <taxon>Basidiomycota</taxon>
        <taxon>Agaricomycotina</taxon>
        <taxon>Agaricomycetes</taxon>
        <taxon>Agaricomycetidae</taxon>
        <taxon>Agaricales</taxon>
        <taxon>Marasmiineae</taxon>
        <taxon>Mycenaceae</taxon>
        <taxon>Mycena</taxon>
    </lineage>
</organism>
<name>A0AAD7DRN2_MYCRO</name>
<feature type="region of interest" description="Disordered" evidence="1">
    <location>
        <begin position="94"/>
        <end position="124"/>
    </location>
</feature>
<reference evidence="2" key="1">
    <citation type="submission" date="2023-03" db="EMBL/GenBank/DDBJ databases">
        <title>Massive genome expansion in bonnet fungi (Mycena s.s.) driven by repeated elements and novel gene families across ecological guilds.</title>
        <authorList>
            <consortium name="Lawrence Berkeley National Laboratory"/>
            <person name="Harder C.B."/>
            <person name="Miyauchi S."/>
            <person name="Viragh M."/>
            <person name="Kuo A."/>
            <person name="Thoen E."/>
            <person name="Andreopoulos B."/>
            <person name="Lu D."/>
            <person name="Skrede I."/>
            <person name="Drula E."/>
            <person name="Henrissat B."/>
            <person name="Morin E."/>
            <person name="Kohler A."/>
            <person name="Barry K."/>
            <person name="LaButti K."/>
            <person name="Morin E."/>
            <person name="Salamov A."/>
            <person name="Lipzen A."/>
            <person name="Mereny Z."/>
            <person name="Hegedus B."/>
            <person name="Baldrian P."/>
            <person name="Stursova M."/>
            <person name="Weitz H."/>
            <person name="Taylor A."/>
            <person name="Grigoriev I.V."/>
            <person name="Nagy L.G."/>
            <person name="Martin F."/>
            <person name="Kauserud H."/>
        </authorList>
    </citation>
    <scope>NUCLEOTIDE SEQUENCE</scope>
    <source>
        <strain evidence="2">CBHHK067</strain>
    </source>
</reference>
<dbReference type="EMBL" id="JARKIE010000027">
    <property type="protein sequence ID" value="KAJ7698132.1"/>
    <property type="molecule type" value="Genomic_DNA"/>
</dbReference>
<gene>
    <name evidence="2" type="ORF">B0H17DRAFT_1130052</name>
</gene>
<sequence>MPRGRKSLNPDEKLERRRATLAKYALKNREKLQESACQRMRRKRAALTDADKMSVKCAKGKVHESAARYRESNHEAIRTADTMRRARKYIAENGVEASDEKSSRKHLAKTQRCHEGQPPPLLHPKALPIKLTKRQVLAAASMSDAADTTEEEGEGEGDMPYARPVFPGRTPHHWQECEAGCGTDGCDGCACICGPSTVWISHEHYRTPKWEAAGCPRDFFVPS</sequence>
<comment type="caution">
    <text evidence="2">The sequence shown here is derived from an EMBL/GenBank/DDBJ whole genome shotgun (WGS) entry which is preliminary data.</text>
</comment>
<keyword evidence="3" id="KW-1185">Reference proteome</keyword>
<evidence type="ECO:0000313" key="2">
    <source>
        <dbReference type="EMBL" id="KAJ7698132.1"/>
    </source>
</evidence>
<accession>A0AAD7DRN2</accession>
<evidence type="ECO:0000256" key="1">
    <source>
        <dbReference type="SAM" id="MobiDB-lite"/>
    </source>
</evidence>
<proteinExistence type="predicted"/>
<protein>
    <submittedName>
        <fullName evidence="2">Uncharacterized protein</fullName>
    </submittedName>
</protein>
<dbReference type="AlphaFoldDB" id="A0AAD7DRN2"/>
<evidence type="ECO:0000313" key="3">
    <source>
        <dbReference type="Proteomes" id="UP001221757"/>
    </source>
</evidence>